<sequence>MSDLEVQYRPASSPDLPVANARGFAPGTTVLPQGSVHSPGGLPLPCDIVFDRDVAVAMRDGTTIYVDVFRPVGEQTVPAIVPWSPYGKQGGFWTLDIFPGRAGVAADSLSGLQKWEAPDPAYWCARGYAIVNPDPRGVFNSAGDIQMFSPQEARDGYDLIEWIANQPWSSGKVGMAGNSWLAVSQWMIAAEQPPHLAAIAPWEGFNDFYRDMIAPGGIPTFGFSENIIVNNFGRNRTEDLVATFKAQPLMNELWERRHTDTSGITIPAYVAASYTNLLHTRGTFNGWRALPERNRWLRIHNSLEWPDFYEYQDDLHRFFDWALKGQENGWQDTPRVRMAVLDPGHDDEIEVAEDAFPPTRAVATAFHLDAATESVVGTAPEREACLSYDAKTGSAVFIGDFGDLVLAGPMKLRLWVEAQGHDEMDLFVGVSKQSADGVQLTPDWFPGVPSPGARGQQRVSHRALDADHSTDLIPFQKHDKVEPLSAGEIVSVDIEIWPMAMRWHAGEKLRIEISGHDLQVPIPGVLPERSADNEGRHVIHTGGRYGSYLVAPVVGESK</sequence>
<dbReference type="Gene3D" id="1.10.3020.20">
    <property type="match status" value="1"/>
</dbReference>
<feature type="domain" description="Xaa-Pro dipeptidyl-peptidase C-terminal" evidence="2">
    <location>
        <begin position="316"/>
        <end position="550"/>
    </location>
</feature>
<gene>
    <name evidence="3" type="primary">cocE_3</name>
    <name evidence="3" type="ORF">NCTC4524_04473</name>
</gene>
<evidence type="ECO:0000256" key="1">
    <source>
        <dbReference type="ARBA" id="ARBA00022801"/>
    </source>
</evidence>
<dbReference type="Pfam" id="PF08530">
    <property type="entry name" value="PepX_C"/>
    <property type="match status" value="1"/>
</dbReference>
<dbReference type="SMART" id="SM00939">
    <property type="entry name" value="PepX_C"/>
    <property type="match status" value="1"/>
</dbReference>
<dbReference type="PANTHER" id="PTHR43056">
    <property type="entry name" value="PEPTIDASE S9 PROLYL OLIGOPEPTIDASE"/>
    <property type="match status" value="1"/>
</dbReference>
<reference evidence="3 4" key="1">
    <citation type="submission" date="2018-06" db="EMBL/GenBank/DDBJ databases">
        <authorList>
            <consortium name="Pathogen Informatics"/>
            <person name="Doyle S."/>
        </authorList>
    </citation>
    <scope>NUCLEOTIDE SEQUENCE [LARGE SCALE GENOMIC DNA]</scope>
    <source>
        <strain evidence="3 4">NCTC4524</strain>
    </source>
</reference>
<dbReference type="Pfam" id="PF02129">
    <property type="entry name" value="Peptidase_S15"/>
    <property type="match status" value="1"/>
</dbReference>
<proteinExistence type="predicted"/>
<dbReference type="EC" id="3.1.1.84" evidence="3"/>
<accession>A0A378W5V0</accession>
<dbReference type="SUPFAM" id="SSF53474">
    <property type="entry name" value="alpha/beta-Hydrolases"/>
    <property type="match status" value="1"/>
</dbReference>
<dbReference type="InterPro" id="IPR029058">
    <property type="entry name" value="AB_hydrolase_fold"/>
</dbReference>
<dbReference type="Gene3D" id="3.40.50.1820">
    <property type="entry name" value="alpha/beta hydrolase"/>
    <property type="match status" value="1"/>
</dbReference>
<dbReference type="Proteomes" id="UP000254945">
    <property type="component" value="Unassembled WGS sequence"/>
</dbReference>
<dbReference type="RefSeq" id="WP_036390363.1">
    <property type="nucleotide sequence ID" value="NZ_JACKUT010000023.1"/>
</dbReference>
<dbReference type="InterPro" id="IPR050585">
    <property type="entry name" value="Xaa-Pro_dipeptidyl-ppase/CocE"/>
</dbReference>
<dbReference type="GO" id="GO:0008239">
    <property type="term" value="F:dipeptidyl-peptidase activity"/>
    <property type="evidence" value="ECO:0007669"/>
    <property type="project" value="InterPro"/>
</dbReference>
<name>A0A378W5V0_9MYCO</name>
<evidence type="ECO:0000259" key="2">
    <source>
        <dbReference type="SMART" id="SM00939"/>
    </source>
</evidence>
<dbReference type="EMBL" id="UGQQ01000002">
    <property type="protein sequence ID" value="SUA28493.1"/>
    <property type="molecule type" value="Genomic_DNA"/>
</dbReference>
<dbReference type="AlphaFoldDB" id="A0A378W5V0"/>
<evidence type="ECO:0000313" key="3">
    <source>
        <dbReference type="EMBL" id="SUA28493.1"/>
    </source>
</evidence>
<dbReference type="InterPro" id="IPR008979">
    <property type="entry name" value="Galactose-bd-like_sf"/>
</dbReference>
<protein>
    <submittedName>
        <fullName evidence="3">Putative hydrolase, CocE/NonD family</fullName>
        <ecNumber evidence="3">3.1.1.84</ecNumber>
    </submittedName>
</protein>
<organism evidence="3 4">
    <name type="scientific">Mycolicibacterium senegalense</name>
    <dbReference type="NCBI Taxonomy" id="1796"/>
    <lineage>
        <taxon>Bacteria</taxon>
        <taxon>Bacillati</taxon>
        <taxon>Actinomycetota</taxon>
        <taxon>Actinomycetes</taxon>
        <taxon>Mycobacteriales</taxon>
        <taxon>Mycobacteriaceae</taxon>
        <taxon>Mycolicibacterium</taxon>
    </lineage>
</organism>
<dbReference type="InterPro" id="IPR013736">
    <property type="entry name" value="Xaa-Pro_dipept_C"/>
</dbReference>
<dbReference type="NCBIfam" id="TIGR00976">
    <property type="entry name" value="CocE_NonD"/>
    <property type="match status" value="1"/>
</dbReference>
<keyword evidence="1 3" id="KW-0378">Hydrolase</keyword>
<dbReference type="Gene3D" id="2.60.120.260">
    <property type="entry name" value="Galactose-binding domain-like"/>
    <property type="match status" value="1"/>
</dbReference>
<dbReference type="PANTHER" id="PTHR43056:SF10">
    <property type="entry name" value="COCE_NOND FAMILY, PUTATIVE (AFU_ORTHOLOGUE AFUA_7G00600)-RELATED"/>
    <property type="match status" value="1"/>
</dbReference>
<evidence type="ECO:0000313" key="4">
    <source>
        <dbReference type="Proteomes" id="UP000254945"/>
    </source>
</evidence>
<dbReference type="InterPro" id="IPR000383">
    <property type="entry name" value="Xaa-Pro-like_dom"/>
</dbReference>
<dbReference type="InterPro" id="IPR005674">
    <property type="entry name" value="CocE/Ser_esterase"/>
</dbReference>
<dbReference type="SUPFAM" id="SSF49785">
    <property type="entry name" value="Galactose-binding domain-like"/>
    <property type="match status" value="1"/>
</dbReference>